<dbReference type="InterPro" id="IPR002347">
    <property type="entry name" value="SDR_fam"/>
</dbReference>
<dbReference type="PANTHER" id="PTHR44169:SF6">
    <property type="entry name" value="NADPH-DEPENDENT 1-ACYLDIHYDROXYACETONE PHOSPHATE REDUCTASE"/>
    <property type="match status" value="1"/>
</dbReference>
<evidence type="ECO:0000313" key="6">
    <source>
        <dbReference type="EMBL" id="OBZ86959.1"/>
    </source>
</evidence>
<name>A0A1C7NDW5_9FUNG</name>
<dbReference type="PRINTS" id="PR00081">
    <property type="entry name" value="GDHRDH"/>
</dbReference>
<evidence type="ECO:0000256" key="3">
    <source>
        <dbReference type="ARBA" id="ARBA00023002"/>
    </source>
</evidence>
<accession>A0A1C7NDW5</accession>
<dbReference type="GO" id="GO:0016491">
    <property type="term" value="F:oxidoreductase activity"/>
    <property type="evidence" value="ECO:0007669"/>
    <property type="project" value="UniProtKB-KW"/>
</dbReference>
<evidence type="ECO:0000256" key="5">
    <source>
        <dbReference type="SAM" id="Phobius"/>
    </source>
</evidence>
<gene>
    <name evidence="6" type="primary">ayr1</name>
    <name evidence="6" type="ORF">A0J61_04989</name>
</gene>
<dbReference type="CDD" id="cd05374">
    <property type="entry name" value="17beta-HSD-like_SDR_c"/>
    <property type="match status" value="1"/>
</dbReference>
<dbReference type="PRINTS" id="PR00080">
    <property type="entry name" value="SDRFAMILY"/>
</dbReference>
<dbReference type="Pfam" id="PF00106">
    <property type="entry name" value="adh_short"/>
    <property type="match status" value="1"/>
</dbReference>
<dbReference type="FunFam" id="3.40.50.720:FF:000261">
    <property type="entry name" value="NADPH-dependent 1-acyldihydroxyacetone phosphate reductase"/>
    <property type="match status" value="1"/>
</dbReference>
<dbReference type="SUPFAM" id="SSF51735">
    <property type="entry name" value="NAD(P)-binding Rossmann-fold domains"/>
    <property type="match status" value="1"/>
</dbReference>
<dbReference type="Gene3D" id="3.40.50.720">
    <property type="entry name" value="NAD(P)-binding Rossmann-like Domain"/>
    <property type="match status" value="1"/>
</dbReference>
<dbReference type="InParanoid" id="A0A1C7NDW5"/>
<dbReference type="PANTHER" id="PTHR44169">
    <property type="entry name" value="NADPH-DEPENDENT 1-ACYLDIHYDROXYACETONE PHOSPHATE REDUCTASE"/>
    <property type="match status" value="1"/>
</dbReference>
<sequence>MVEKIVLVTGCSQGGIGYSLAKQFAQQGNHVIATARRLEALDGLEAFGCDKEVLDITDKNSIDSLVKKAIDKYEHIDILVNNAGAPAYGALLDIDMAVVEQCVNTNIYGTLAMCKVVGRHMAERRQGKIVNIGSVVGYRSTPWASIYAMSKAAVHSLSDALRMELSPFGVQVVVVAPGAITSNIGNNGSKTTHVPEDSIYKSVAKFIHGRANSSQGPSSTPTDVFASHIVKKTLQKNTPSYVTYGHLSFLFVIFYYLPSFVADWILSNKFGLALLKRAKQD</sequence>
<dbReference type="InterPro" id="IPR036291">
    <property type="entry name" value="NAD(P)-bd_dom_sf"/>
</dbReference>
<comment type="similarity">
    <text evidence="1 4">Belongs to the short-chain dehydrogenases/reductases (SDR) family.</text>
</comment>
<organism evidence="6 7">
    <name type="scientific">Choanephora cucurbitarum</name>
    <dbReference type="NCBI Taxonomy" id="101091"/>
    <lineage>
        <taxon>Eukaryota</taxon>
        <taxon>Fungi</taxon>
        <taxon>Fungi incertae sedis</taxon>
        <taxon>Mucoromycota</taxon>
        <taxon>Mucoromycotina</taxon>
        <taxon>Mucoromycetes</taxon>
        <taxon>Mucorales</taxon>
        <taxon>Mucorineae</taxon>
        <taxon>Choanephoraceae</taxon>
        <taxon>Choanephoroideae</taxon>
        <taxon>Choanephora</taxon>
    </lineage>
</organism>
<dbReference type="GO" id="GO:0005783">
    <property type="term" value="C:endoplasmic reticulum"/>
    <property type="evidence" value="ECO:0007669"/>
    <property type="project" value="TreeGrafter"/>
</dbReference>
<evidence type="ECO:0000313" key="7">
    <source>
        <dbReference type="Proteomes" id="UP000093000"/>
    </source>
</evidence>
<feature type="transmembrane region" description="Helical" evidence="5">
    <location>
        <begin position="241"/>
        <end position="266"/>
    </location>
</feature>
<keyword evidence="7" id="KW-1185">Reference proteome</keyword>
<dbReference type="FunCoup" id="A0A1C7NDW5">
    <property type="interactions" value="107"/>
</dbReference>
<dbReference type="STRING" id="101091.A0A1C7NDW5"/>
<dbReference type="PROSITE" id="PS00061">
    <property type="entry name" value="ADH_SHORT"/>
    <property type="match status" value="1"/>
</dbReference>
<protein>
    <submittedName>
        <fullName evidence="6">NADPH-dependent 1-acyldihydroxyacetone phosphate reductase</fullName>
    </submittedName>
</protein>
<proteinExistence type="inferred from homology"/>
<dbReference type="InterPro" id="IPR020904">
    <property type="entry name" value="Sc_DH/Rdtase_CS"/>
</dbReference>
<evidence type="ECO:0000256" key="1">
    <source>
        <dbReference type="ARBA" id="ARBA00006484"/>
    </source>
</evidence>
<dbReference type="Proteomes" id="UP000093000">
    <property type="component" value="Unassembled WGS sequence"/>
</dbReference>
<keyword evidence="3" id="KW-0560">Oxidoreductase</keyword>
<keyword evidence="5" id="KW-0812">Transmembrane</keyword>
<dbReference type="EMBL" id="LUGH01000257">
    <property type="protein sequence ID" value="OBZ86959.1"/>
    <property type="molecule type" value="Genomic_DNA"/>
</dbReference>
<keyword evidence="5" id="KW-1133">Transmembrane helix</keyword>
<keyword evidence="5" id="KW-0472">Membrane</keyword>
<dbReference type="AlphaFoldDB" id="A0A1C7NDW5"/>
<reference evidence="6 7" key="1">
    <citation type="submission" date="2016-03" db="EMBL/GenBank/DDBJ databases">
        <title>Choanephora cucurbitarum.</title>
        <authorList>
            <person name="Min B."/>
            <person name="Park H."/>
            <person name="Park J.-H."/>
            <person name="Shin H.-D."/>
            <person name="Choi I.-G."/>
        </authorList>
    </citation>
    <scope>NUCLEOTIDE SEQUENCE [LARGE SCALE GENOMIC DNA]</scope>
    <source>
        <strain evidence="6 7">KUS-F28377</strain>
    </source>
</reference>
<comment type="caution">
    <text evidence="6">The sequence shown here is derived from an EMBL/GenBank/DDBJ whole genome shotgun (WGS) entry which is preliminary data.</text>
</comment>
<evidence type="ECO:0000256" key="4">
    <source>
        <dbReference type="RuleBase" id="RU000363"/>
    </source>
</evidence>
<evidence type="ECO:0000256" key="2">
    <source>
        <dbReference type="ARBA" id="ARBA00022857"/>
    </source>
</evidence>
<dbReference type="OrthoDB" id="2102561at2759"/>
<keyword evidence="2" id="KW-0521">NADP</keyword>